<keyword evidence="1" id="KW-1133">Transmembrane helix</keyword>
<dbReference type="PANTHER" id="PTHR38434">
    <property type="entry name" value="BLL2549 PROTEIN"/>
    <property type="match status" value="1"/>
</dbReference>
<feature type="transmembrane region" description="Helical" evidence="1">
    <location>
        <begin position="91"/>
        <end position="108"/>
    </location>
</feature>
<feature type="transmembrane region" description="Helical" evidence="1">
    <location>
        <begin position="7"/>
        <end position="28"/>
    </location>
</feature>
<evidence type="ECO:0008006" key="4">
    <source>
        <dbReference type="Google" id="ProtNLM"/>
    </source>
</evidence>
<dbReference type="Pfam" id="PF10101">
    <property type="entry name" value="DUF2339"/>
    <property type="match status" value="1"/>
</dbReference>
<evidence type="ECO:0000256" key="1">
    <source>
        <dbReference type="SAM" id="Phobius"/>
    </source>
</evidence>
<comment type="caution">
    <text evidence="2">The sequence shown here is derived from an EMBL/GenBank/DDBJ whole genome shotgun (WGS) entry which is preliminary data.</text>
</comment>
<feature type="transmembrane region" description="Helical" evidence="1">
    <location>
        <begin position="269"/>
        <end position="287"/>
    </location>
</feature>
<sequence length="531" mass="54473">IGRVLAAVGVGVTLIGVVLLLILAAQAGLLRPEIRIVGGALLALTLVGAGAFVGRREDKRSGAIALVATGIATALFDVLAAATIYRWLPAVPALLLGAVIAGGGLWFAHRWNSQALGLMVSVPLLIFAPIVSGGVDETLIGFMLVYAAATLWLQISRDWTALFVVNTAAATIPLLAGTVLHPIPDWFLAGALALSVALAIASALLLIPSSTQKELVTLTSAAAAVPMLGSAAAFPMPLVSIVPAIGAALFTVAAFVTAKRPLAPLSTRAIWATSASVLLTFATLFALDFNAVAAGTFGVAIVVIAAASVAGDLRRALLTIGAALTAIGLLALVGDHSLEQLLIPAPHFSPHDRMTILIGVLLGLAAITLLTWAWAREFRTDRSNEEAAGAGGVIAERIWIAGSLVGLWLVTQLCIATAALATDGSVHGFRAGHTAATVIWFATAAAALLWARRLSGTTSTVATGAGLALIAAAVAKLFLFDLAALDGFLRVIAFLIAGILLLALGVAYAQRLTNRDPQQGEQPTFESADRQ</sequence>
<dbReference type="InterPro" id="IPR019286">
    <property type="entry name" value="DUF2339_TM"/>
</dbReference>
<dbReference type="STRING" id="1073574.GOARA_054_00005"/>
<feature type="transmembrane region" description="Helical" evidence="1">
    <location>
        <begin position="398"/>
        <end position="421"/>
    </location>
</feature>
<feature type="transmembrane region" description="Helical" evidence="1">
    <location>
        <begin position="186"/>
        <end position="208"/>
    </location>
</feature>
<accession>G7H300</accession>
<feature type="transmembrane region" description="Helical" evidence="1">
    <location>
        <begin position="65"/>
        <end position="85"/>
    </location>
</feature>
<protein>
    <recommendedName>
        <fullName evidence="4">DUF2339 domain-containing protein</fullName>
    </recommendedName>
</protein>
<feature type="transmembrane region" description="Helical" evidence="1">
    <location>
        <begin position="491"/>
        <end position="509"/>
    </location>
</feature>
<keyword evidence="1" id="KW-0812">Transmembrane</keyword>
<feature type="transmembrane region" description="Helical" evidence="1">
    <location>
        <begin position="34"/>
        <end position="53"/>
    </location>
</feature>
<dbReference type="EMBL" id="BAEE01000054">
    <property type="protein sequence ID" value="GAB10225.2"/>
    <property type="molecule type" value="Genomic_DNA"/>
</dbReference>
<feature type="transmembrane region" description="Helical" evidence="1">
    <location>
        <begin position="354"/>
        <end position="375"/>
    </location>
</feature>
<reference evidence="2 3" key="1">
    <citation type="submission" date="2011-11" db="EMBL/GenBank/DDBJ databases">
        <title>Whole genome shotgun sequence of Gordonia araii NBRC 100433.</title>
        <authorList>
            <person name="Yoshida Y."/>
            <person name="Hosoyama A."/>
            <person name="Tsuchikane K."/>
            <person name="Katsumata H."/>
            <person name="Yamazaki S."/>
            <person name="Fujita N."/>
        </authorList>
    </citation>
    <scope>NUCLEOTIDE SEQUENCE [LARGE SCALE GENOMIC DNA]</scope>
    <source>
        <strain evidence="2 3">NBRC 100433</strain>
    </source>
</reference>
<feature type="transmembrane region" description="Helical" evidence="1">
    <location>
        <begin position="317"/>
        <end position="334"/>
    </location>
</feature>
<proteinExistence type="predicted"/>
<feature type="transmembrane region" description="Helical" evidence="1">
    <location>
        <begin position="115"/>
        <end position="132"/>
    </location>
</feature>
<feature type="transmembrane region" description="Helical" evidence="1">
    <location>
        <begin position="240"/>
        <end position="257"/>
    </location>
</feature>
<feature type="transmembrane region" description="Helical" evidence="1">
    <location>
        <begin position="293"/>
        <end position="310"/>
    </location>
</feature>
<evidence type="ECO:0000313" key="2">
    <source>
        <dbReference type="EMBL" id="GAB10225.2"/>
    </source>
</evidence>
<dbReference type="PANTHER" id="PTHR38434:SF1">
    <property type="entry name" value="BLL2549 PROTEIN"/>
    <property type="match status" value="1"/>
</dbReference>
<dbReference type="RefSeq" id="WP_007322300.1">
    <property type="nucleotide sequence ID" value="NZ_BAEE01000054.1"/>
</dbReference>
<feature type="transmembrane region" description="Helical" evidence="1">
    <location>
        <begin position="138"/>
        <end position="155"/>
    </location>
</feature>
<feature type="transmembrane region" description="Helical" evidence="1">
    <location>
        <begin position="162"/>
        <end position="180"/>
    </location>
</feature>
<gene>
    <name evidence="2" type="ORF">GOARA_054_00005</name>
</gene>
<evidence type="ECO:0000313" key="3">
    <source>
        <dbReference type="Proteomes" id="UP000035088"/>
    </source>
</evidence>
<keyword evidence="3" id="KW-1185">Reference proteome</keyword>
<feature type="transmembrane region" description="Helical" evidence="1">
    <location>
        <begin position="463"/>
        <end position="485"/>
    </location>
</feature>
<dbReference type="AlphaFoldDB" id="G7H300"/>
<organism evidence="2 3">
    <name type="scientific">Gordonia araii NBRC 100433</name>
    <dbReference type="NCBI Taxonomy" id="1073574"/>
    <lineage>
        <taxon>Bacteria</taxon>
        <taxon>Bacillati</taxon>
        <taxon>Actinomycetota</taxon>
        <taxon>Actinomycetes</taxon>
        <taxon>Mycobacteriales</taxon>
        <taxon>Gordoniaceae</taxon>
        <taxon>Gordonia</taxon>
    </lineage>
</organism>
<feature type="transmembrane region" description="Helical" evidence="1">
    <location>
        <begin position="433"/>
        <end position="451"/>
    </location>
</feature>
<keyword evidence="1" id="KW-0472">Membrane</keyword>
<name>G7H300_9ACTN</name>
<feature type="non-terminal residue" evidence="2">
    <location>
        <position position="1"/>
    </location>
</feature>
<dbReference type="Proteomes" id="UP000035088">
    <property type="component" value="Unassembled WGS sequence"/>
</dbReference>
<feature type="transmembrane region" description="Helical" evidence="1">
    <location>
        <begin position="215"/>
        <end position="234"/>
    </location>
</feature>